<evidence type="ECO:0000256" key="6">
    <source>
        <dbReference type="ARBA" id="ARBA00022989"/>
    </source>
</evidence>
<keyword evidence="3 9" id="KW-1003">Cell membrane</keyword>
<proteinExistence type="inferred from homology"/>
<reference evidence="11 12" key="1">
    <citation type="submission" date="2018-04" db="EMBL/GenBank/DDBJ databases">
        <title>Acinetobacter junii Genome sequencing and assembly.</title>
        <authorList>
            <person name="Su J."/>
            <person name="Rensing C."/>
            <person name="Mazhar H.S."/>
        </authorList>
    </citation>
    <scope>NUCLEOTIDE SEQUENCE [LARGE SCALE GENOMIC DNA]</scope>
    <source>
        <strain evidence="11 12">SC22</strain>
    </source>
</reference>
<feature type="transmembrane region" description="Helical" evidence="9">
    <location>
        <begin position="6"/>
        <end position="24"/>
    </location>
</feature>
<accession>A0A365PJ27</accession>
<dbReference type="HAMAP" id="MF_00236">
    <property type="entry name" value="TatA_E"/>
    <property type="match status" value="1"/>
</dbReference>
<name>A0A365PJ27_ACIJU</name>
<evidence type="ECO:0000256" key="5">
    <source>
        <dbReference type="ARBA" id="ARBA00022927"/>
    </source>
</evidence>
<dbReference type="PANTHER" id="PTHR42982">
    <property type="entry name" value="SEC-INDEPENDENT PROTEIN TRANSLOCASE PROTEIN TATA"/>
    <property type="match status" value="1"/>
</dbReference>
<dbReference type="InterPro" id="IPR006312">
    <property type="entry name" value="TatA/E"/>
</dbReference>
<evidence type="ECO:0000313" key="12">
    <source>
        <dbReference type="Proteomes" id="UP000253688"/>
    </source>
</evidence>
<comment type="similarity">
    <text evidence="9">Belongs to the TatA/E family.</text>
</comment>
<evidence type="ECO:0000256" key="4">
    <source>
        <dbReference type="ARBA" id="ARBA00022692"/>
    </source>
</evidence>
<evidence type="ECO:0000313" key="11">
    <source>
        <dbReference type="EMBL" id="RBA48124.1"/>
    </source>
</evidence>
<evidence type="ECO:0000256" key="10">
    <source>
        <dbReference type="SAM" id="MobiDB-lite"/>
    </source>
</evidence>
<keyword evidence="7 9" id="KW-0811">Translocation</keyword>
<comment type="subcellular location">
    <subcellularLocation>
        <location evidence="1 9">Cell membrane</location>
        <topology evidence="1 9">Single-pass membrane protein</topology>
    </subcellularLocation>
</comment>
<dbReference type="GO" id="GO:0008320">
    <property type="term" value="F:protein transmembrane transporter activity"/>
    <property type="evidence" value="ECO:0007669"/>
    <property type="project" value="UniProtKB-UniRule"/>
</dbReference>
<evidence type="ECO:0000256" key="1">
    <source>
        <dbReference type="ARBA" id="ARBA00004162"/>
    </source>
</evidence>
<dbReference type="NCBIfam" id="TIGR01411">
    <property type="entry name" value="tatAE"/>
    <property type="match status" value="1"/>
</dbReference>
<dbReference type="AlphaFoldDB" id="A0A365PJ27"/>
<protein>
    <recommendedName>
        <fullName evidence="9">Sec-independent protein translocase protein TatA</fullName>
    </recommendedName>
</protein>
<evidence type="ECO:0000256" key="9">
    <source>
        <dbReference type="HAMAP-Rule" id="MF_00236"/>
    </source>
</evidence>
<keyword evidence="4 9" id="KW-0812">Transmembrane</keyword>
<dbReference type="PANTHER" id="PTHR42982:SF1">
    <property type="entry name" value="SEC-INDEPENDENT PROTEIN TRANSLOCASE PROTEIN TATA"/>
    <property type="match status" value="1"/>
</dbReference>
<comment type="function">
    <text evidence="9">Part of the twin-arginine translocation (Tat) system that transports large folded proteins containing a characteristic twin-arginine motif in their signal peptide across membranes. TatA could form the protein-conducting channel of the Tat system.</text>
</comment>
<feature type="region of interest" description="Disordered" evidence="10">
    <location>
        <begin position="42"/>
        <end position="70"/>
    </location>
</feature>
<keyword evidence="6 9" id="KW-1133">Transmembrane helix</keyword>
<comment type="caution">
    <text evidence="11">The sequence shown here is derived from an EMBL/GenBank/DDBJ whole genome shotgun (WGS) entry which is preliminary data.</text>
</comment>
<feature type="compositionally biased region" description="Polar residues" evidence="10">
    <location>
        <begin position="61"/>
        <end position="70"/>
    </location>
</feature>
<gene>
    <name evidence="9" type="primary">tatA</name>
    <name evidence="11" type="ORF">DC346_08100</name>
</gene>
<keyword evidence="2 9" id="KW-0813">Transport</keyword>
<dbReference type="Pfam" id="PF02416">
    <property type="entry name" value="TatA_B_E"/>
    <property type="match status" value="1"/>
</dbReference>
<dbReference type="GO" id="GO:0033281">
    <property type="term" value="C:TAT protein transport complex"/>
    <property type="evidence" value="ECO:0007669"/>
    <property type="project" value="UniProtKB-UniRule"/>
</dbReference>
<dbReference type="EMBL" id="QEWH01000041">
    <property type="protein sequence ID" value="RBA48124.1"/>
    <property type="molecule type" value="Genomic_DNA"/>
</dbReference>
<comment type="subunit">
    <text evidence="9">The Tat system comprises two distinct complexes: a TatABC complex, containing multiple copies of TatA, TatB and TatC subunits, and a separate TatA complex, containing only TatA subunits. Substrates initially bind to the TatABC complex, which probably triggers association of the separate TatA complex to form the active translocon.</text>
</comment>
<organism evidence="11 12">
    <name type="scientific">Acinetobacter junii</name>
    <dbReference type="NCBI Taxonomy" id="40215"/>
    <lineage>
        <taxon>Bacteria</taxon>
        <taxon>Pseudomonadati</taxon>
        <taxon>Pseudomonadota</taxon>
        <taxon>Gammaproteobacteria</taxon>
        <taxon>Moraxellales</taxon>
        <taxon>Moraxellaceae</taxon>
        <taxon>Acinetobacter</taxon>
    </lineage>
</organism>
<evidence type="ECO:0000256" key="8">
    <source>
        <dbReference type="ARBA" id="ARBA00023136"/>
    </source>
</evidence>
<dbReference type="GO" id="GO:0043953">
    <property type="term" value="P:protein transport by the Tat complex"/>
    <property type="evidence" value="ECO:0007669"/>
    <property type="project" value="UniProtKB-UniRule"/>
</dbReference>
<dbReference type="Gene3D" id="1.20.5.3310">
    <property type="match status" value="1"/>
</dbReference>
<dbReference type="InterPro" id="IPR003369">
    <property type="entry name" value="TatA/B/E"/>
</dbReference>
<dbReference type="Proteomes" id="UP000253688">
    <property type="component" value="Unassembled WGS sequence"/>
</dbReference>
<sequence>MGLSIWHILVMLIVLILVFGTSRIKTLGRDLGTAMKDFRQSIDADSSLGESPQDELKPDNKNTQIAQPKR</sequence>
<dbReference type="RefSeq" id="WP_005092605.1">
    <property type="nucleotide sequence ID" value="NZ_CP071973.1"/>
</dbReference>
<keyword evidence="8 9" id="KW-0472">Membrane</keyword>
<evidence type="ECO:0000256" key="2">
    <source>
        <dbReference type="ARBA" id="ARBA00022448"/>
    </source>
</evidence>
<evidence type="ECO:0000256" key="3">
    <source>
        <dbReference type="ARBA" id="ARBA00022475"/>
    </source>
</evidence>
<evidence type="ECO:0000256" key="7">
    <source>
        <dbReference type="ARBA" id="ARBA00023010"/>
    </source>
</evidence>
<keyword evidence="5 9" id="KW-0653">Protein transport</keyword>